<dbReference type="Proteomes" id="UP000492821">
    <property type="component" value="Unassembled WGS sequence"/>
</dbReference>
<evidence type="ECO:0000256" key="1">
    <source>
        <dbReference type="SAM" id="Phobius"/>
    </source>
</evidence>
<reference evidence="3" key="2">
    <citation type="submission" date="2020-10" db="UniProtKB">
        <authorList>
            <consortium name="WormBaseParasite"/>
        </authorList>
    </citation>
    <scope>IDENTIFICATION</scope>
</reference>
<keyword evidence="1" id="KW-0812">Transmembrane</keyword>
<sequence length="236" mass="26399">MAIYETDDASGSGSALCACCKFSRRQPKKNGKNDDLLRPTAISTTALSNTDPTRISAQTVYPLERSTPNLPRIVISEPRRQSAYSVNTARSEVYMTARTSRADEANQYVSMSELVQKIRSDAGCEDTPRQPPVRETIIEETEICITEMRIEGLPELHGNTRCPPTFISSIETESPVFSKEVSVSEYPPPLAVQQSYKPSINRRLGEITFNTYVAIWNAYTFMITTIALFFEKILPV</sequence>
<feature type="transmembrane region" description="Helical" evidence="1">
    <location>
        <begin position="209"/>
        <end position="230"/>
    </location>
</feature>
<keyword evidence="2" id="KW-1185">Reference proteome</keyword>
<name>A0A7E4VSR5_PANRE</name>
<dbReference type="AlphaFoldDB" id="A0A7E4VSR5"/>
<organism evidence="2 3">
    <name type="scientific">Panagrellus redivivus</name>
    <name type="common">Microworm</name>
    <dbReference type="NCBI Taxonomy" id="6233"/>
    <lineage>
        <taxon>Eukaryota</taxon>
        <taxon>Metazoa</taxon>
        <taxon>Ecdysozoa</taxon>
        <taxon>Nematoda</taxon>
        <taxon>Chromadorea</taxon>
        <taxon>Rhabditida</taxon>
        <taxon>Tylenchina</taxon>
        <taxon>Panagrolaimomorpha</taxon>
        <taxon>Panagrolaimoidea</taxon>
        <taxon>Panagrolaimidae</taxon>
        <taxon>Panagrellus</taxon>
    </lineage>
</organism>
<accession>A0A7E4VSR5</accession>
<evidence type="ECO:0000313" key="2">
    <source>
        <dbReference type="Proteomes" id="UP000492821"/>
    </source>
</evidence>
<keyword evidence="1" id="KW-1133">Transmembrane helix</keyword>
<dbReference type="WBParaSite" id="Pan_g2976.t1">
    <property type="protein sequence ID" value="Pan_g2976.t1"/>
    <property type="gene ID" value="Pan_g2976"/>
</dbReference>
<reference evidence="2" key="1">
    <citation type="journal article" date="2013" name="Genetics">
        <title>The draft genome and transcriptome of Panagrellus redivivus are shaped by the harsh demands of a free-living lifestyle.</title>
        <authorList>
            <person name="Srinivasan J."/>
            <person name="Dillman A.R."/>
            <person name="Macchietto M.G."/>
            <person name="Heikkinen L."/>
            <person name="Lakso M."/>
            <person name="Fracchia K.M."/>
            <person name="Antoshechkin I."/>
            <person name="Mortazavi A."/>
            <person name="Wong G."/>
            <person name="Sternberg P.W."/>
        </authorList>
    </citation>
    <scope>NUCLEOTIDE SEQUENCE [LARGE SCALE GENOMIC DNA]</scope>
    <source>
        <strain evidence="2">MT8872</strain>
    </source>
</reference>
<evidence type="ECO:0000313" key="3">
    <source>
        <dbReference type="WBParaSite" id="Pan_g2976.t1"/>
    </source>
</evidence>
<keyword evidence="1" id="KW-0472">Membrane</keyword>
<proteinExistence type="predicted"/>
<protein>
    <submittedName>
        <fullName evidence="3">Uncharacterized protein</fullName>
    </submittedName>
</protein>